<feature type="transmembrane region" description="Helical" evidence="7">
    <location>
        <begin position="12"/>
        <end position="28"/>
    </location>
</feature>
<evidence type="ECO:0000313" key="9">
    <source>
        <dbReference type="Proteomes" id="UP001605036"/>
    </source>
</evidence>
<keyword evidence="9" id="KW-1185">Reference proteome</keyword>
<keyword evidence="3 7" id="KW-0812">Transmembrane</keyword>
<dbReference type="PANTHER" id="PTHR31621:SF66">
    <property type="entry name" value="PROTEIN DMP2"/>
    <property type="match status" value="1"/>
</dbReference>
<feature type="compositionally biased region" description="Low complexity" evidence="6">
    <location>
        <begin position="218"/>
        <end position="235"/>
    </location>
</feature>
<protein>
    <submittedName>
        <fullName evidence="8">Uncharacterized protein</fullName>
    </submittedName>
</protein>
<proteinExistence type="inferred from homology"/>
<organism evidence="8 9">
    <name type="scientific">Riccia fluitans</name>
    <dbReference type="NCBI Taxonomy" id="41844"/>
    <lineage>
        <taxon>Eukaryota</taxon>
        <taxon>Viridiplantae</taxon>
        <taxon>Streptophyta</taxon>
        <taxon>Embryophyta</taxon>
        <taxon>Marchantiophyta</taxon>
        <taxon>Marchantiopsida</taxon>
        <taxon>Marchantiidae</taxon>
        <taxon>Marchantiales</taxon>
        <taxon>Ricciaceae</taxon>
        <taxon>Riccia</taxon>
    </lineage>
</organism>
<comment type="similarity">
    <text evidence="2">Belongs to the plant DMP1 protein family.</text>
</comment>
<evidence type="ECO:0000256" key="2">
    <source>
        <dbReference type="ARBA" id="ARBA00008707"/>
    </source>
</evidence>
<evidence type="ECO:0000256" key="3">
    <source>
        <dbReference type="ARBA" id="ARBA00022692"/>
    </source>
</evidence>
<reference evidence="8 9" key="1">
    <citation type="submission" date="2024-09" db="EMBL/GenBank/DDBJ databases">
        <title>Chromosome-scale assembly of Riccia fluitans.</title>
        <authorList>
            <person name="Paukszto L."/>
            <person name="Sawicki J."/>
            <person name="Karawczyk K."/>
            <person name="Piernik-Szablinska J."/>
            <person name="Szczecinska M."/>
            <person name="Mazdziarz M."/>
        </authorList>
    </citation>
    <scope>NUCLEOTIDE SEQUENCE [LARGE SCALE GENOMIC DNA]</scope>
    <source>
        <strain evidence="8">Rf_01</strain>
        <tissue evidence="8">Aerial parts of the thallus</tissue>
    </source>
</reference>
<feature type="region of interest" description="Disordered" evidence="6">
    <location>
        <begin position="202"/>
        <end position="245"/>
    </location>
</feature>
<evidence type="ECO:0000256" key="4">
    <source>
        <dbReference type="ARBA" id="ARBA00022989"/>
    </source>
</evidence>
<sequence>MPSSVMNNLANLLPTGSYLAFQTLAPLFTNNGKCGETERIMTGILILVFAVLVFVVSFTDSITTEGGKVYYGIVTSRGLFNPHFGNMSSTNPIPGLDGYFYTGDPGSTKYILNTFDVINGFLVVITFSSLTMLTAPITDCYYPEIPNTTIKCAPILVALIVGMYFAFAPPARNGIGFAVIVGKNEVVKEFHDPTYFKSRELQGKPGLLMKTDSKENSPSKPNFSPSPHQSRSPSPGLIRPARASV</sequence>
<evidence type="ECO:0000256" key="5">
    <source>
        <dbReference type="ARBA" id="ARBA00023136"/>
    </source>
</evidence>
<comment type="caution">
    <text evidence="8">The sequence shown here is derived from an EMBL/GenBank/DDBJ whole genome shotgun (WGS) entry which is preliminary data.</text>
</comment>
<keyword evidence="5 7" id="KW-0472">Membrane</keyword>
<dbReference type="EMBL" id="JBHFFA010000006">
    <property type="protein sequence ID" value="KAL2621205.1"/>
    <property type="molecule type" value="Genomic_DNA"/>
</dbReference>
<evidence type="ECO:0000313" key="8">
    <source>
        <dbReference type="EMBL" id="KAL2621205.1"/>
    </source>
</evidence>
<evidence type="ECO:0000256" key="7">
    <source>
        <dbReference type="SAM" id="Phobius"/>
    </source>
</evidence>
<comment type="subcellular location">
    <subcellularLocation>
        <location evidence="1">Membrane</location>
        <topology evidence="1">Multi-pass membrane protein</topology>
    </subcellularLocation>
</comment>
<evidence type="ECO:0000256" key="6">
    <source>
        <dbReference type="SAM" id="MobiDB-lite"/>
    </source>
</evidence>
<evidence type="ECO:0000256" key="1">
    <source>
        <dbReference type="ARBA" id="ARBA00004141"/>
    </source>
</evidence>
<feature type="transmembrane region" description="Helical" evidence="7">
    <location>
        <begin position="117"/>
        <end position="137"/>
    </location>
</feature>
<feature type="transmembrane region" description="Helical" evidence="7">
    <location>
        <begin position="149"/>
        <end position="167"/>
    </location>
</feature>
<dbReference type="Proteomes" id="UP001605036">
    <property type="component" value="Unassembled WGS sequence"/>
</dbReference>
<dbReference type="InterPro" id="IPR007770">
    <property type="entry name" value="DMP"/>
</dbReference>
<name>A0ABD1Y3A4_9MARC</name>
<accession>A0ABD1Y3A4</accession>
<gene>
    <name evidence="8" type="ORF">R1flu_001410</name>
</gene>
<dbReference type="PANTHER" id="PTHR31621">
    <property type="entry name" value="PROTEIN DMP3"/>
    <property type="match status" value="1"/>
</dbReference>
<feature type="transmembrane region" description="Helical" evidence="7">
    <location>
        <begin position="40"/>
        <end position="59"/>
    </location>
</feature>
<dbReference type="GO" id="GO:0016020">
    <property type="term" value="C:membrane"/>
    <property type="evidence" value="ECO:0007669"/>
    <property type="project" value="UniProtKB-SubCell"/>
</dbReference>
<dbReference type="GO" id="GO:0005737">
    <property type="term" value="C:cytoplasm"/>
    <property type="evidence" value="ECO:0007669"/>
    <property type="project" value="UniProtKB-ARBA"/>
</dbReference>
<keyword evidence="4 7" id="KW-1133">Transmembrane helix</keyword>
<dbReference type="Pfam" id="PF05078">
    <property type="entry name" value="DUF679"/>
    <property type="match status" value="1"/>
</dbReference>
<dbReference type="AlphaFoldDB" id="A0ABD1Y3A4"/>